<comment type="similarity">
    <text evidence="1">Belongs to the MINDY deubiquitinase family. FAM188 subfamily.</text>
</comment>
<proteinExistence type="inferred from homology"/>
<dbReference type="EC" id="3.4.19.12" evidence="1"/>
<reference evidence="2 3" key="1">
    <citation type="submission" date="2018-10" db="EMBL/GenBank/DDBJ databases">
        <title>Genome assembly for a Yunnan-Guizhou Plateau 3E fish, Anabarilius grahami (Regan), and its evolutionary and genetic applications.</title>
        <authorList>
            <person name="Jiang W."/>
        </authorList>
    </citation>
    <scope>NUCLEOTIDE SEQUENCE [LARGE SCALE GENOMIC DNA]</scope>
    <source>
        <strain evidence="2">AG-KIZ</strain>
        <tissue evidence="2">Muscle</tissue>
    </source>
</reference>
<protein>
    <recommendedName>
        <fullName evidence="1">Ubiquitin carboxyl-terminal hydrolase MINDY</fullName>
        <ecNumber evidence="1">3.4.19.12</ecNumber>
    </recommendedName>
</protein>
<dbReference type="GO" id="GO:0006508">
    <property type="term" value="P:proteolysis"/>
    <property type="evidence" value="ECO:0007669"/>
    <property type="project" value="UniProtKB-KW"/>
</dbReference>
<name>A0A3N0XTU4_ANAGA</name>
<dbReference type="InterPro" id="IPR039785">
    <property type="entry name" value="MINY3/4"/>
</dbReference>
<dbReference type="AlphaFoldDB" id="A0A3N0XTU4"/>
<keyword evidence="3" id="KW-1185">Reference proteome</keyword>
<dbReference type="EMBL" id="RJVU01062584">
    <property type="protein sequence ID" value="ROJ29191.1"/>
    <property type="molecule type" value="Genomic_DNA"/>
</dbReference>
<sequence length="289" mass="33159">MHSFAIIMEPQCMFVCEKEMALVAPESPSEQARRVFQTFDPEDNGFIPDTLLEDVMKALDLVSEPDYLFGFQTVIKATFTQQQYTVVSLVFESFMWLHSPTVQLFTGMTAVIQCERAALQRGIVFVFGVNKDSVVPDSFPVYHYNGLKQSNHNEKVSYVEGTALVMGFEDPMVRTDDTPVKRCLQTKWPYIELLWTTERSDQQIIKNVSTKGACDIWNTSFMDQVTCPNSTLLQKEIKATFSETKFFIKLSAKRLGTTSNKQYSMAEKINSKQDAEYRIQRFYLPERAC</sequence>
<dbReference type="PANTHER" id="PTHR12473">
    <property type="entry name" value="UBIQUITIN CARBOXYL-TERMINAL HYDROLASE MINDY-4-RELATED"/>
    <property type="match status" value="1"/>
</dbReference>
<dbReference type="GO" id="GO:1990380">
    <property type="term" value="F:K48-linked deubiquitinase activity"/>
    <property type="evidence" value="ECO:0007669"/>
    <property type="project" value="UniProtKB-UniRule"/>
</dbReference>
<evidence type="ECO:0000256" key="1">
    <source>
        <dbReference type="RuleBase" id="RU367088"/>
    </source>
</evidence>
<comment type="catalytic activity">
    <reaction evidence="1">
        <text>Thiol-dependent hydrolysis of ester, thioester, amide, peptide and isopeptide bonds formed by the C-terminal Gly of ubiquitin (a 76-residue protein attached to proteins as an intracellular targeting signal).</text>
        <dbReference type="EC" id="3.4.19.12"/>
    </reaction>
</comment>
<dbReference type="Proteomes" id="UP000281406">
    <property type="component" value="Unassembled WGS sequence"/>
</dbReference>
<keyword evidence="1" id="KW-0833">Ubl conjugation pathway</keyword>
<dbReference type="PANTHER" id="PTHR12473:SF17">
    <property type="entry name" value="UBIQUITIN CARBOXYL-TERMINAL HYDROLASE MINDY-3"/>
    <property type="match status" value="1"/>
</dbReference>
<keyword evidence="1 2" id="KW-0378">Hydrolase</keyword>
<keyword evidence="1" id="KW-0645">Protease</keyword>
<dbReference type="OrthoDB" id="9981542at2759"/>
<organism evidence="2 3">
    <name type="scientific">Anabarilius grahami</name>
    <name type="common">Kanglang fish</name>
    <name type="synonym">Barilius grahami</name>
    <dbReference type="NCBI Taxonomy" id="495550"/>
    <lineage>
        <taxon>Eukaryota</taxon>
        <taxon>Metazoa</taxon>
        <taxon>Chordata</taxon>
        <taxon>Craniata</taxon>
        <taxon>Vertebrata</taxon>
        <taxon>Euteleostomi</taxon>
        <taxon>Actinopterygii</taxon>
        <taxon>Neopterygii</taxon>
        <taxon>Teleostei</taxon>
        <taxon>Ostariophysi</taxon>
        <taxon>Cypriniformes</taxon>
        <taxon>Xenocyprididae</taxon>
        <taxon>Xenocypridinae</taxon>
        <taxon>Xenocypridinae incertae sedis</taxon>
        <taxon>Anabarilius</taxon>
    </lineage>
</organism>
<dbReference type="GO" id="GO:0004843">
    <property type="term" value="F:cysteine-type deubiquitinase activity"/>
    <property type="evidence" value="ECO:0007669"/>
    <property type="project" value="UniProtKB-UniRule"/>
</dbReference>
<gene>
    <name evidence="2" type="ORF">DPX16_13635</name>
</gene>
<keyword evidence="1" id="KW-0788">Thiol protease</keyword>
<comment type="function">
    <text evidence="1">Hydrolase that can remove 'Lys-48'-linked conjugated ubiquitin from proteins.</text>
</comment>
<accession>A0A3N0XTU4</accession>
<dbReference type="GO" id="GO:0071108">
    <property type="term" value="P:protein K48-linked deubiquitination"/>
    <property type="evidence" value="ECO:0007669"/>
    <property type="project" value="InterPro"/>
</dbReference>
<comment type="caution">
    <text evidence="2">The sequence shown here is derived from an EMBL/GenBank/DDBJ whole genome shotgun (WGS) entry which is preliminary data.</text>
</comment>
<evidence type="ECO:0000313" key="3">
    <source>
        <dbReference type="Proteomes" id="UP000281406"/>
    </source>
</evidence>
<evidence type="ECO:0000313" key="2">
    <source>
        <dbReference type="EMBL" id="ROJ29191.1"/>
    </source>
</evidence>